<sequence length="188" mass="21956">MNVSKCLSLCFQKEALINFEWNRERNMRNDRGRKTQGPRAVKRPMSMEISKGTHKFVLKFPLETGADIEMLEDVVQNSESARIKYKQLLQQCIRENPRKPSLALLKLFSDKSLDDYNYTGHCNYTRSKKNAMKDYTIFTDCIDDAWVSILPPSARMRAIRGAIALCGNRKRMLRMREKQRKQCNTGRI</sequence>
<evidence type="ECO:0000313" key="4">
    <source>
        <dbReference type="Proteomes" id="UP000030765"/>
    </source>
</evidence>
<feature type="domain" description="DUF4806" evidence="1">
    <location>
        <begin position="59"/>
        <end position="143"/>
    </location>
</feature>
<protein>
    <submittedName>
        <fullName evidence="3">DUF4806 domain-containing protein</fullName>
    </submittedName>
</protein>
<dbReference type="EnsemblMetazoa" id="ASIC021563-RA">
    <property type="protein sequence ID" value="ASIC021563-PA"/>
    <property type="gene ID" value="ASIC021563"/>
</dbReference>
<reference evidence="3" key="2">
    <citation type="submission" date="2020-05" db="UniProtKB">
        <authorList>
            <consortium name="EnsemblMetazoa"/>
        </authorList>
    </citation>
    <scope>IDENTIFICATION</scope>
</reference>
<dbReference type="OrthoDB" id="7741095at2759"/>
<reference evidence="2 4" key="1">
    <citation type="journal article" date="2014" name="BMC Genomics">
        <title>Genome sequence of Anopheles sinensis provides insight into genetics basis of mosquito competence for malaria parasites.</title>
        <authorList>
            <person name="Zhou D."/>
            <person name="Zhang D."/>
            <person name="Ding G."/>
            <person name="Shi L."/>
            <person name="Hou Q."/>
            <person name="Ye Y."/>
            <person name="Xu Y."/>
            <person name="Zhou H."/>
            <person name="Xiong C."/>
            <person name="Li S."/>
            <person name="Yu J."/>
            <person name="Hong S."/>
            <person name="Yu X."/>
            <person name="Zou P."/>
            <person name="Chen C."/>
            <person name="Chang X."/>
            <person name="Wang W."/>
            <person name="Lv Y."/>
            <person name="Sun Y."/>
            <person name="Ma L."/>
            <person name="Shen B."/>
            <person name="Zhu C."/>
        </authorList>
    </citation>
    <scope>NUCLEOTIDE SEQUENCE [LARGE SCALE GENOMIC DNA]</scope>
</reference>
<dbReference type="Proteomes" id="UP000030765">
    <property type="component" value="Unassembled WGS sequence"/>
</dbReference>
<keyword evidence="4" id="KW-1185">Reference proteome</keyword>
<proteinExistence type="predicted"/>
<dbReference type="EMBL" id="KE525417">
    <property type="protein sequence ID" value="KFB53260.1"/>
    <property type="molecule type" value="Genomic_DNA"/>
</dbReference>
<evidence type="ECO:0000313" key="3">
    <source>
        <dbReference type="EnsemblMetazoa" id="ASIC021563-PA"/>
    </source>
</evidence>
<dbReference type="AlphaFoldDB" id="A0A084WSR6"/>
<evidence type="ECO:0000313" key="2">
    <source>
        <dbReference type="EMBL" id="KFB53260.1"/>
    </source>
</evidence>
<dbReference type="EMBL" id="ATLV01026697">
    <property type="status" value="NOT_ANNOTATED_CDS"/>
    <property type="molecule type" value="Genomic_DNA"/>
</dbReference>
<dbReference type="Pfam" id="PF16064">
    <property type="entry name" value="DUF4806"/>
    <property type="match status" value="1"/>
</dbReference>
<accession>A0A084WSR6</accession>
<name>A0A084WSR6_ANOSI</name>
<organism evidence="2">
    <name type="scientific">Anopheles sinensis</name>
    <name type="common">Mosquito</name>
    <dbReference type="NCBI Taxonomy" id="74873"/>
    <lineage>
        <taxon>Eukaryota</taxon>
        <taxon>Metazoa</taxon>
        <taxon>Ecdysozoa</taxon>
        <taxon>Arthropoda</taxon>
        <taxon>Hexapoda</taxon>
        <taxon>Insecta</taxon>
        <taxon>Pterygota</taxon>
        <taxon>Neoptera</taxon>
        <taxon>Endopterygota</taxon>
        <taxon>Diptera</taxon>
        <taxon>Nematocera</taxon>
        <taxon>Culicoidea</taxon>
        <taxon>Culicidae</taxon>
        <taxon>Anophelinae</taxon>
        <taxon>Anopheles</taxon>
    </lineage>
</organism>
<dbReference type="OMA" id="MSMEISK"/>
<gene>
    <name evidence="2" type="ORF">ZHAS_00021563</name>
</gene>
<dbReference type="InterPro" id="IPR032071">
    <property type="entry name" value="DUF4806"/>
</dbReference>
<dbReference type="VEuPathDB" id="VectorBase:ASIC021563"/>
<evidence type="ECO:0000259" key="1">
    <source>
        <dbReference type="Pfam" id="PF16064"/>
    </source>
</evidence>